<name>A0A0X3ARM1_9FLAO</name>
<keyword evidence="2" id="KW-0812">Transmembrane</keyword>
<evidence type="ECO:0000256" key="2">
    <source>
        <dbReference type="SAM" id="Phobius"/>
    </source>
</evidence>
<feature type="compositionally biased region" description="Basic and acidic residues" evidence="1">
    <location>
        <begin position="126"/>
        <end position="136"/>
    </location>
</feature>
<feature type="transmembrane region" description="Helical" evidence="2">
    <location>
        <begin position="20"/>
        <end position="37"/>
    </location>
</feature>
<evidence type="ECO:0000313" key="4">
    <source>
        <dbReference type="Proteomes" id="UP000182761"/>
    </source>
</evidence>
<sequence length="136" mass="16197">MNKFLKTLRYYLVEKESKWNYLFIIIPFIGVLIYNHIKVSPLKYGNYTIGYIDRIYWPIVNHKKVSYEYTVNGKEYSKSSIYNSDKRPKKGHRYLVQFSLEDNNVSDIFQDIPVPDSIKQAPPGGWKERPEWAKPK</sequence>
<keyword evidence="2" id="KW-0472">Membrane</keyword>
<evidence type="ECO:0000313" key="3">
    <source>
        <dbReference type="EMBL" id="CVK17036.1"/>
    </source>
</evidence>
<accession>A0A0X3ARM1</accession>
<dbReference type="OrthoDB" id="1380281at2"/>
<keyword evidence="4" id="KW-1185">Reference proteome</keyword>
<dbReference type="RefSeq" id="WP_055426209.1">
    <property type="nucleotide sequence ID" value="NZ_FCOR01000015.1"/>
</dbReference>
<proteinExistence type="predicted"/>
<keyword evidence="2" id="KW-1133">Transmembrane helix</keyword>
<protein>
    <submittedName>
        <fullName evidence="3">Uncharacterized protein</fullName>
    </submittedName>
</protein>
<reference evidence="3 4" key="1">
    <citation type="submission" date="2016-01" db="EMBL/GenBank/DDBJ databases">
        <authorList>
            <person name="McClelland M."/>
            <person name="Jain A."/>
            <person name="Saraogi P."/>
            <person name="Mendelson R."/>
            <person name="Westerman R."/>
            <person name="SanMiguel P."/>
            <person name="Csonka L."/>
        </authorList>
    </citation>
    <scope>NUCLEOTIDE SEQUENCE [LARGE SCALE GENOMIC DNA]</scope>
    <source>
        <strain evidence="3 4">R-53146</strain>
    </source>
</reference>
<dbReference type="EMBL" id="FCOR01000015">
    <property type="protein sequence ID" value="CVK17036.1"/>
    <property type="molecule type" value="Genomic_DNA"/>
</dbReference>
<feature type="region of interest" description="Disordered" evidence="1">
    <location>
        <begin position="114"/>
        <end position="136"/>
    </location>
</feature>
<gene>
    <name evidence="3" type="ORF">Ga0061079_1152</name>
</gene>
<dbReference type="Proteomes" id="UP000182761">
    <property type="component" value="Unassembled WGS sequence"/>
</dbReference>
<dbReference type="AlphaFoldDB" id="A0A0X3ARM1"/>
<evidence type="ECO:0000256" key="1">
    <source>
        <dbReference type="SAM" id="MobiDB-lite"/>
    </source>
</evidence>
<organism evidence="3 4">
    <name type="scientific">Apibacter mensalis</name>
    <dbReference type="NCBI Taxonomy" id="1586267"/>
    <lineage>
        <taxon>Bacteria</taxon>
        <taxon>Pseudomonadati</taxon>
        <taxon>Bacteroidota</taxon>
        <taxon>Flavobacteriia</taxon>
        <taxon>Flavobacteriales</taxon>
        <taxon>Weeksellaceae</taxon>
        <taxon>Apibacter</taxon>
    </lineage>
</organism>